<evidence type="ECO:0000313" key="1">
    <source>
        <dbReference type="EMBL" id="CAG8730527.1"/>
    </source>
</evidence>
<name>A0A9N9ID14_FUNMO</name>
<dbReference type="EMBL" id="CAJVPP010016753">
    <property type="protein sequence ID" value="CAG8730527.1"/>
    <property type="molecule type" value="Genomic_DNA"/>
</dbReference>
<dbReference type="AlphaFoldDB" id="A0A9N9ID14"/>
<feature type="non-terminal residue" evidence="1">
    <location>
        <position position="67"/>
    </location>
</feature>
<sequence length="67" mass="7782">KEVRSTLWLNAAYALHVKGYKCLPYQCELKWKNLKASNDPRFLSKVEAITGVDRSRHVSAMLGRNRY</sequence>
<keyword evidence="2" id="KW-1185">Reference proteome</keyword>
<organism evidence="1 2">
    <name type="scientific">Funneliformis mosseae</name>
    <name type="common">Endomycorrhizal fungus</name>
    <name type="synonym">Glomus mosseae</name>
    <dbReference type="NCBI Taxonomy" id="27381"/>
    <lineage>
        <taxon>Eukaryota</taxon>
        <taxon>Fungi</taxon>
        <taxon>Fungi incertae sedis</taxon>
        <taxon>Mucoromycota</taxon>
        <taxon>Glomeromycotina</taxon>
        <taxon>Glomeromycetes</taxon>
        <taxon>Glomerales</taxon>
        <taxon>Glomeraceae</taxon>
        <taxon>Funneliformis</taxon>
    </lineage>
</organism>
<evidence type="ECO:0000313" key="2">
    <source>
        <dbReference type="Proteomes" id="UP000789375"/>
    </source>
</evidence>
<reference evidence="1" key="1">
    <citation type="submission" date="2021-06" db="EMBL/GenBank/DDBJ databases">
        <authorList>
            <person name="Kallberg Y."/>
            <person name="Tangrot J."/>
            <person name="Rosling A."/>
        </authorList>
    </citation>
    <scope>NUCLEOTIDE SEQUENCE</scope>
    <source>
        <strain evidence="1">87-6 pot B 2015</strain>
    </source>
</reference>
<protein>
    <submittedName>
        <fullName evidence="1">12822_t:CDS:1</fullName>
    </submittedName>
</protein>
<dbReference type="Proteomes" id="UP000789375">
    <property type="component" value="Unassembled WGS sequence"/>
</dbReference>
<proteinExistence type="predicted"/>
<comment type="caution">
    <text evidence="1">The sequence shown here is derived from an EMBL/GenBank/DDBJ whole genome shotgun (WGS) entry which is preliminary data.</text>
</comment>
<feature type="non-terminal residue" evidence="1">
    <location>
        <position position="1"/>
    </location>
</feature>
<accession>A0A9N9ID14</accession>
<gene>
    <name evidence="1" type="ORF">FMOSSE_LOCUS15625</name>
</gene>